<evidence type="ECO:0000256" key="4">
    <source>
        <dbReference type="ARBA" id="ARBA00039009"/>
    </source>
</evidence>
<accession>A0AAD7ZCD2</accession>
<comment type="similarity">
    <text evidence="1">Belongs to the ATP-dependent AMP-binding enzyme family.</text>
</comment>
<evidence type="ECO:0000256" key="5">
    <source>
        <dbReference type="ARBA" id="ARBA00039638"/>
    </source>
</evidence>
<evidence type="ECO:0000256" key="7">
    <source>
        <dbReference type="ARBA" id="ARBA00048277"/>
    </source>
</evidence>
<dbReference type="PROSITE" id="PS00455">
    <property type="entry name" value="AMP_BINDING"/>
    <property type="match status" value="1"/>
</dbReference>
<dbReference type="InterPro" id="IPR042099">
    <property type="entry name" value="ANL_N_sf"/>
</dbReference>
<dbReference type="InterPro" id="IPR045851">
    <property type="entry name" value="AMP-bd_C_sf"/>
</dbReference>
<dbReference type="Gene3D" id="3.40.50.12780">
    <property type="entry name" value="N-terminal domain of ligase-like"/>
    <property type="match status" value="1"/>
</dbReference>
<dbReference type="Pfam" id="PF13193">
    <property type="entry name" value="AMP-binding_C"/>
    <property type="match status" value="1"/>
</dbReference>
<keyword evidence="11" id="KW-1185">Reference proteome</keyword>
<dbReference type="AlphaFoldDB" id="A0AAD7ZCD2"/>
<comment type="catalytic activity">
    <reaction evidence="7">
        <text>a medium-chain fatty acid + ATP + CoA = a medium-chain fatty acyl-CoA + AMP + diphosphate</text>
        <dbReference type="Rhea" id="RHEA:48340"/>
        <dbReference type="ChEBI" id="CHEBI:30616"/>
        <dbReference type="ChEBI" id="CHEBI:33019"/>
        <dbReference type="ChEBI" id="CHEBI:57287"/>
        <dbReference type="ChEBI" id="CHEBI:59558"/>
        <dbReference type="ChEBI" id="CHEBI:90546"/>
        <dbReference type="ChEBI" id="CHEBI:456215"/>
        <dbReference type="EC" id="6.2.1.2"/>
    </reaction>
</comment>
<comment type="catalytic activity">
    <reaction evidence="6">
        <text>octanoate + ATP + CoA = octanoyl-CoA + AMP + diphosphate</text>
        <dbReference type="Rhea" id="RHEA:33631"/>
        <dbReference type="ChEBI" id="CHEBI:25646"/>
        <dbReference type="ChEBI" id="CHEBI:30616"/>
        <dbReference type="ChEBI" id="CHEBI:33019"/>
        <dbReference type="ChEBI" id="CHEBI:57287"/>
        <dbReference type="ChEBI" id="CHEBI:57386"/>
        <dbReference type="ChEBI" id="CHEBI:456215"/>
    </reaction>
</comment>
<dbReference type="GO" id="GO:0031956">
    <property type="term" value="F:medium-chain fatty acid-CoA ligase activity"/>
    <property type="evidence" value="ECO:0007669"/>
    <property type="project" value="UniProtKB-EC"/>
</dbReference>
<dbReference type="InterPro" id="IPR000873">
    <property type="entry name" value="AMP-dep_synth/lig_dom"/>
</dbReference>
<dbReference type="Proteomes" id="UP001233999">
    <property type="component" value="Unassembled WGS sequence"/>
</dbReference>
<evidence type="ECO:0000256" key="2">
    <source>
        <dbReference type="ARBA" id="ARBA00022598"/>
    </source>
</evidence>
<dbReference type="Gene3D" id="3.30.300.30">
    <property type="match status" value="1"/>
</dbReference>
<dbReference type="PANTHER" id="PTHR43201:SF5">
    <property type="entry name" value="MEDIUM-CHAIN ACYL-COA LIGASE ACSF2, MITOCHONDRIAL"/>
    <property type="match status" value="1"/>
</dbReference>
<sequence>MIQPDEGCTIQYSSGTTGFPKAVLQTHRALVNSAYFFQKWLHADIPDPKMVLPTQLCHASGTLAGIIGTLVNGVTLILPAPQFDALKTLEAINQERANSTFGTPSLYVDLMEVIKRENVKLDSLVVAVYGGAPCTEQMALKIKNTLGVKRLQPVFGMTETAVNFVGHPEDSVEKMTSTVGRLNYHLEAKVIDKYDKLVPMGQPGQLCIRGYSLLKEYWGDEEKTRMFKDADGWARTGDVCTMEDGGYVKIIGRIKEAIIRIGDKIYPAELEEFFQAHPDIAEAQVFGVPDSKVGEEICVYIKTREGSKLNEQDIRNFCNDKLPAYRIPRYIRFLDEFPLGSMGKVLKSQLLADLMKQINTN</sequence>
<name>A0AAD7ZCD2_DIPPU</name>
<dbReference type="EC" id="6.2.1.2" evidence="4"/>
<dbReference type="Pfam" id="PF00501">
    <property type="entry name" value="AMP-binding"/>
    <property type="match status" value="1"/>
</dbReference>
<dbReference type="GO" id="GO:0006631">
    <property type="term" value="P:fatty acid metabolic process"/>
    <property type="evidence" value="ECO:0007669"/>
    <property type="project" value="TreeGrafter"/>
</dbReference>
<protein>
    <recommendedName>
        <fullName evidence="5">Medium-chain acyl-CoA ligase ACSF2, mitochondrial</fullName>
        <ecNumber evidence="4">6.2.1.2</ecNumber>
    </recommendedName>
</protein>
<dbReference type="InterPro" id="IPR020845">
    <property type="entry name" value="AMP-binding_CS"/>
</dbReference>
<evidence type="ECO:0000259" key="8">
    <source>
        <dbReference type="Pfam" id="PF00501"/>
    </source>
</evidence>
<evidence type="ECO:0000256" key="6">
    <source>
        <dbReference type="ARBA" id="ARBA00047319"/>
    </source>
</evidence>
<keyword evidence="2" id="KW-0436">Ligase</keyword>
<dbReference type="SUPFAM" id="SSF56801">
    <property type="entry name" value="Acetyl-CoA synthetase-like"/>
    <property type="match status" value="1"/>
</dbReference>
<evidence type="ECO:0000256" key="1">
    <source>
        <dbReference type="ARBA" id="ARBA00006432"/>
    </source>
</evidence>
<proteinExistence type="inferred from homology"/>
<reference evidence="10" key="2">
    <citation type="submission" date="2023-05" db="EMBL/GenBank/DDBJ databases">
        <authorList>
            <person name="Fouks B."/>
        </authorList>
    </citation>
    <scope>NUCLEOTIDE SEQUENCE</scope>
    <source>
        <strain evidence="10">Stay&amp;Tobe</strain>
        <tissue evidence="10">Testes</tissue>
    </source>
</reference>
<evidence type="ECO:0000313" key="11">
    <source>
        <dbReference type="Proteomes" id="UP001233999"/>
    </source>
</evidence>
<feature type="domain" description="AMP-dependent synthetase/ligase" evidence="8">
    <location>
        <begin position="2"/>
        <end position="218"/>
    </location>
</feature>
<dbReference type="InterPro" id="IPR025110">
    <property type="entry name" value="AMP-bd_C"/>
</dbReference>
<feature type="domain" description="AMP-binding enzyme C-terminal" evidence="9">
    <location>
        <begin position="269"/>
        <end position="344"/>
    </location>
</feature>
<comment type="caution">
    <text evidence="10">The sequence shown here is derived from an EMBL/GenBank/DDBJ whole genome shotgun (WGS) entry which is preliminary data.</text>
</comment>
<comment type="function">
    <text evidence="3">Acyl-CoA synthases catalyze the initial reaction in fatty acid metabolism, by forming a thioester with CoA. Has some preference toward medium-chain substrates. Plays a role in adipocyte differentiation.</text>
</comment>
<organism evidence="10 11">
    <name type="scientific">Diploptera punctata</name>
    <name type="common">Pacific beetle cockroach</name>
    <dbReference type="NCBI Taxonomy" id="6984"/>
    <lineage>
        <taxon>Eukaryota</taxon>
        <taxon>Metazoa</taxon>
        <taxon>Ecdysozoa</taxon>
        <taxon>Arthropoda</taxon>
        <taxon>Hexapoda</taxon>
        <taxon>Insecta</taxon>
        <taxon>Pterygota</taxon>
        <taxon>Neoptera</taxon>
        <taxon>Polyneoptera</taxon>
        <taxon>Dictyoptera</taxon>
        <taxon>Blattodea</taxon>
        <taxon>Blaberoidea</taxon>
        <taxon>Blaberidae</taxon>
        <taxon>Diplopterinae</taxon>
        <taxon>Diploptera</taxon>
    </lineage>
</organism>
<gene>
    <name evidence="10" type="ORF">L9F63_025184</name>
</gene>
<dbReference type="FunFam" id="3.30.300.30:FF:000008">
    <property type="entry name" value="2,3-dihydroxybenzoate-AMP ligase"/>
    <property type="match status" value="1"/>
</dbReference>
<reference evidence="10" key="1">
    <citation type="journal article" date="2023" name="IScience">
        <title>Live-bearing cockroach genome reveals convergent evolutionary mechanisms linked to viviparity in insects and beyond.</title>
        <authorList>
            <person name="Fouks B."/>
            <person name="Harrison M.C."/>
            <person name="Mikhailova A.A."/>
            <person name="Marchal E."/>
            <person name="English S."/>
            <person name="Carruthers M."/>
            <person name="Jennings E.C."/>
            <person name="Chiamaka E.L."/>
            <person name="Frigard R.A."/>
            <person name="Pippel M."/>
            <person name="Attardo G.M."/>
            <person name="Benoit J.B."/>
            <person name="Bornberg-Bauer E."/>
            <person name="Tobe S.S."/>
        </authorList>
    </citation>
    <scope>NUCLEOTIDE SEQUENCE</scope>
    <source>
        <strain evidence="10">Stay&amp;Tobe</strain>
    </source>
</reference>
<dbReference type="PANTHER" id="PTHR43201">
    <property type="entry name" value="ACYL-COA SYNTHETASE"/>
    <property type="match status" value="1"/>
</dbReference>
<dbReference type="EMBL" id="JASPKZ010009166">
    <property type="protein sequence ID" value="KAJ9577953.1"/>
    <property type="molecule type" value="Genomic_DNA"/>
</dbReference>
<evidence type="ECO:0000259" key="9">
    <source>
        <dbReference type="Pfam" id="PF13193"/>
    </source>
</evidence>
<evidence type="ECO:0000256" key="3">
    <source>
        <dbReference type="ARBA" id="ARBA00037247"/>
    </source>
</evidence>
<evidence type="ECO:0000313" key="10">
    <source>
        <dbReference type="EMBL" id="KAJ9577953.1"/>
    </source>
</evidence>